<keyword evidence="7" id="KW-1185">Reference proteome</keyword>
<dbReference type="GO" id="GO:0030488">
    <property type="term" value="P:tRNA methylation"/>
    <property type="evidence" value="ECO:0007669"/>
    <property type="project" value="TreeGrafter"/>
</dbReference>
<dbReference type="InterPro" id="IPR016024">
    <property type="entry name" value="ARM-type_fold"/>
</dbReference>
<sequence length="1665" mass="185280">MEIDSSTGVRGDTRWPEMETISQNIDVVPEATLKKISKGPLVEFTHECDDFEKVNRVWQSLFKTFSTASISHDHTTTSCNALGAFLDAATASKHEKTRHLVYSHDTWLAVFEVYLDRFEDTKPKPMKQVLTSLVKVLTKQRSQEGSEQILSKIVDETVPSIVLGEPRSRRKPSFVSLEIFIRKNAITPAELICRVQDWLLKNHERWTPVLQDDCKALSIDIPRFINQSPSEFWSRATAAKIFVLGFLSQAKNADFASSAGATLAALFQKLKAAPDPSYFSPEEMQELMSSWVPPVKHVMLQNLDGLEFMSNQILYPLSSIDSNGFRFFMDNLPYKSLVAGDMTDGSSEEFMLLFTALQGAKKIGLVHEDRYFSKAASSKQPKDQPLVVKSEVIGQCLLHREPSIRIAALSLLITAPTITKPVTSAAMRSLLKGLPAMHADPDPYMRGEILSLTRRLILRLKGGIIKDQEDQTEVTASANQKKQPAFATSDSETWECMTAYLNFLKSDLQPTASYPRHITSLKALKLILEAGLDPRVHGAPPHKTDGNEIKWKFDMEIFDVNLLRLLVDLLLDPFEEVRATALTLINLFPRNILLGGLRQPDQPVDTVLQLTTALERAERLASNTSRADHADTVARLYHLLFCAAASGSATSGSVWWETKAGVVDIILKKLEEKLSTAGGLFNSSMRDAPLHGYVSGLRYIVLTPNFYSLISDQSGTNYQGWESVHARIVSLCDKIWNEVKPVLCIDSPEGHTDEPTEDLSVGPKDILSYSWRALRESSLLLYATLSNSDYGPQGEQGLKRADYEKIGSASFTQLAELRHRGAFSTVSQTFATCCQRCGQSKDPAISSLPDAWYQEANKIIFETASKLTRRSAGLPALVTGILTSKPGGPLFKHVIDDLHEISRLPAKHDTNSQEMELPQVHAMNCLKDIFTNTKLGPHTVPFIMSALNLSAERLGSPIWALRNSGLMLFRALLTRMCRLVTGSNLGFGGTSGSEPGARISFQKYPGLVQLLSSLLASPGANQDGDEDNAVLTERVFPALELIGEKVPTYAGPDEMMLRQLVREQLKSPVWGIREHAARVYASLLDRSDILGEVRALLDIDQDVKTQNFVHGKALCVRFALRRLTSSSLLDWNRQTEEVTSIVRDVFAALFPLARSPFLATAFVEVLTDIAEKSVEVGVEGKIAPFLDEIFSTYDFHDVLNYVFDSSHPSWKAICTTRASSLLRRVFSWAEFLRLFASNRVEELMSLFQSISAFDSNAGRWLLEKTQEVFGEKEQYRSTLLNLYASVILGDYSEEVKGEAVLNLANILEVLLDFRHDNIKGVDLPWEALSKQLDSDAEVHTRSRDLADAELRLQGSLLAARINSSQGQSLSAYEYDLRKWATKLRFAMQEETEFTTRYAAVASLNTFARVLRPLGSPPRVDHVFLDAYLVLYDMLNDDDEELRDIATSTASWVLSYSSVSLSKAVALSPLNAASLLAEFITRNYTDSKLLCQKIIRYSTGQEPRIGGSIDRTKLVSVSDTISELRKESTVLFVEEKQNLFIDEVREVNVWPKKLLYLIEASYEDATVEKLFTWVSGGLDYLVKITSDDAGKDGLLGWAAKPEIFTLGMRVVNIAAILASKEFPASALLGDGQAALEGQLKSLLSNGKTACLHHDWIVGIERALEIS</sequence>
<evidence type="ECO:0000259" key="4">
    <source>
        <dbReference type="Pfam" id="PF25150"/>
    </source>
</evidence>
<evidence type="ECO:0000256" key="1">
    <source>
        <dbReference type="ARBA" id="ARBA00010409"/>
    </source>
</evidence>
<feature type="domain" description="tRNA (32-2'-O)-methyltransferase regulator THADA-like TPR repeats region" evidence="4">
    <location>
        <begin position="288"/>
        <end position="578"/>
    </location>
</feature>
<dbReference type="Pfam" id="PF25151">
    <property type="entry name" value="TPR_Trm732_C"/>
    <property type="match status" value="1"/>
</dbReference>
<dbReference type="InterPro" id="IPR056842">
    <property type="entry name" value="THADA-like_TPR_C"/>
</dbReference>
<feature type="domain" description="DUF2428" evidence="3">
    <location>
        <begin position="724"/>
        <end position="960"/>
    </location>
</feature>
<dbReference type="VEuPathDB" id="FungiDB:SI65_03752"/>
<gene>
    <name evidence="6" type="ORF">SI65_03752</name>
</gene>
<evidence type="ECO:0000259" key="3">
    <source>
        <dbReference type="Pfam" id="PF10350"/>
    </source>
</evidence>
<dbReference type="STRING" id="573508.A0A1E3BIC4"/>
<dbReference type="Pfam" id="PF10350">
    <property type="entry name" value="DUF2428"/>
    <property type="match status" value="1"/>
</dbReference>
<dbReference type="Pfam" id="PF25150">
    <property type="entry name" value="TPR_Trm732"/>
    <property type="match status" value="1"/>
</dbReference>
<dbReference type="SUPFAM" id="SSF48371">
    <property type="entry name" value="ARM repeat"/>
    <property type="match status" value="1"/>
</dbReference>
<proteinExistence type="inferred from homology"/>
<dbReference type="InterPro" id="IPR056843">
    <property type="entry name" value="THADA-like_TPR"/>
</dbReference>
<protein>
    <submittedName>
        <fullName evidence="6">Uncharacterized protein</fullName>
    </submittedName>
</protein>
<evidence type="ECO:0000256" key="2">
    <source>
        <dbReference type="ARBA" id="ARBA00022694"/>
    </source>
</evidence>
<keyword evidence="2" id="KW-0819">tRNA processing</keyword>
<accession>A0A1E3BIC4</accession>
<evidence type="ECO:0000259" key="5">
    <source>
        <dbReference type="Pfam" id="PF25151"/>
    </source>
</evidence>
<comment type="similarity">
    <text evidence="1">Belongs to the THADA family.</text>
</comment>
<dbReference type="PANTHER" id="PTHR14387">
    <property type="entry name" value="THADA/DEATH RECEPTOR INTERACTING PROTEIN"/>
    <property type="match status" value="1"/>
</dbReference>
<evidence type="ECO:0000313" key="6">
    <source>
        <dbReference type="EMBL" id="ODM20699.1"/>
    </source>
</evidence>
<dbReference type="InterPro" id="IPR019442">
    <property type="entry name" value="THADA/TRM732_DUF2428"/>
</dbReference>
<dbReference type="PANTHER" id="PTHR14387:SF0">
    <property type="entry name" value="DUF2428 DOMAIN-CONTAINING PROTEIN"/>
    <property type="match status" value="1"/>
</dbReference>
<evidence type="ECO:0000313" key="7">
    <source>
        <dbReference type="Proteomes" id="UP000094569"/>
    </source>
</evidence>
<dbReference type="OrthoDB" id="289314at2759"/>
<reference evidence="6 7" key="1">
    <citation type="journal article" date="2016" name="BMC Genomics">
        <title>Comparative genomic and transcriptomic analyses of the Fuzhuan brick tea-fermentation fungus Aspergillus cristatus.</title>
        <authorList>
            <person name="Ge Y."/>
            <person name="Wang Y."/>
            <person name="Liu Y."/>
            <person name="Tan Y."/>
            <person name="Ren X."/>
            <person name="Zhang X."/>
            <person name="Hyde K.D."/>
            <person name="Liu Y."/>
            <person name="Liu Z."/>
        </authorList>
    </citation>
    <scope>NUCLEOTIDE SEQUENCE [LARGE SCALE GENOMIC DNA]</scope>
    <source>
        <strain evidence="6 7">GZAAS20.1005</strain>
    </source>
</reference>
<organism evidence="6 7">
    <name type="scientific">Aspergillus cristatus</name>
    <name type="common">Chinese Fuzhuan brick tea-fermentation fungus</name>
    <name type="synonym">Eurotium cristatum</name>
    <dbReference type="NCBI Taxonomy" id="573508"/>
    <lineage>
        <taxon>Eukaryota</taxon>
        <taxon>Fungi</taxon>
        <taxon>Dikarya</taxon>
        <taxon>Ascomycota</taxon>
        <taxon>Pezizomycotina</taxon>
        <taxon>Eurotiomycetes</taxon>
        <taxon>Eurotiomycetidae</taxon>
        <taxon>Eurotiales</taxon>
        <taxon>Aspergillaceae</taxon>
        <taxon>Aspergillus</taxon>
        <taxon>Aspergillus subgen. Aspergillus</taxon>
    </lineage>
</organism>
<dbReference type="GO" id="GO:0005829">
    <property type="term" value="C:cytosol"/>
    <property type="evidence" value="ECO:0007669"/>
    <property type="project" value="TreeGrafter"/>
</dbReference>
<dbReference type="Proteomes" id="UP000094569">
    <property type="component" value="Unassembled WGS sequence"/>
</dbReference>
<feature type="domain" description="tRNA (32-2'-O)-methyltransferase regulator THADA-like C-terminal TPR repeats region" evidence="5">
    <location>
        <begin position="962"/>
        <end position="1117"/>
    </location>
</feature>
<name>A0A1E3BIC4_ASPCR</name>
<dbReference type="InterPro" id="IPR051954">
    <property type="entry name" value="tRNA_methyltransferase_THADA"/>
</dbReference>
<comment type="caution">
    <text evidence="6">The sequence shown here is derived from an EMBL/GenBank/DDBJ whole genome shotgun (WGS) entry which is preliminary data.</text>
</comment>
<dbReference type="Pfam" id="PF26523">
    <property type="entry name" value="Trm732_C"/>
    <property type="match status" value="1"/>
</dbReference>
<dbReference type="EMBL" id="JXNT01000003">
    <property type="protein sequence ID" value="ODM20699.1"/>
    <property type="molecule type" value="Genomic_DNA"/>
</dbReference>